<feature type="compositionally biased region" description="Acidic residues" evidence="1">
    <location>
        <begin position="64"/>
        <end position="75"/>
    </location>
</feature>
<proteinExistence type="predicted"/>
<dbReference type="AlphaFoldDB" id="A0A391NKX3"/>
<gene>
    <name evidence="2" type="ORF">KIPB_004586</name>
</gene>
<protein>
    <submittedName>
        <fullName evidence="2">Uncharacterized protein</fullName>
    </submittedName>
</protein>
<sequence length="84" mass="9208">MASSYCPDLQIVFPDGGVLALTDSLQTGTYLYIPHIRPECEYPDSSQEWARDPSLSEIQRIESALDESDTEESGSDSDSSSFVA</sequence>
<name>A0A391NKX3_9EUKA</name>
<dbReference type="Proteomes" id="UP000265618">
    <property type="component" value="Unassembled WGS sequence"/>
</dbReference>
<feature type="region of interest" description="Disordered" evidence="1">
    <location>
        <begin position="60"/>
        <end position="84"/>
    </location>
</feature>
<keyword evidence="3" id="KW-1185">Reference proteome</keyword>
<accession>A0A391NKX3</accession>
<comment type="caution">
    <text evidence="2">The sequence shown here is derived from an EMBL/GenBank/DDBJ whole genome shotgun (WGS) entry which is preliminary data.</text>
</comment>
<dbReference type="EMBL" id="BDIP01000990">
    <property type="protein sequence ID" value="GCA62607.1"/>
    <property type="molecule type" value="Genomic_DNA"/>
</dbReference>
<reference evidence="2 3" key="1">
    <citation type="journal article" date="2018" name="PLoS ONE">
        <title>The draft genome of Kipferlia bialata reveals reductive genome evolution in fornicate parasites.</title>
        <authorList>
            <person name="Tanifuji G."/>
            <person name="Takabayashi S."/>
            <person name="Kume K."/>
            <person name="Takagi M."/>
            <person name="Nakayama T."/>
            <person name="Kamikawa R."/>
            <person name="Inagaki Y."/>
            <person name="Hashimoto T."/>
        </authorList>
    </citation>
    <scope>NUCLEOTIDE SEQUENCE [LARGE SCALE GENOMIC DNA]</scope>
    <source>
        <strain evidence="2">NY0173</strain>
    </source>
</reference>
<organism evidence="2 3">
    <name type="scientific">Kipferlia bialata</name>
    <dbReference type="NCBI Taxonomy" id="797122"/>
    <lineage>
        <taxon>Eukaryota</taxon>
        <taxon>Metamonada</taxon>
        <taxon>Carpediemonas-like organisms</taxon>
        <taxon>Kipferlia</taxon>
    </lineage>
</organism>
<evidence type="ECO:0000313" key="3">
    <source>
        <dbReference type="Proteomes" id="UP000265618"/>
    </source>
</evidence>
<evidence type="ECO:0000256" key="1">
    <source>
        <dbReference type="SAM" id="MobiDB-lite"/>
    </source>
</evidence>
<evidence type="ECO:0000313" key="2">
    <source>
        <dbReference type="EMBL" id="GCA62607.1"/>
    </source>
</evidence>